<dbReference type="PANTHER" id="PTHR34047:SF2">
    <property type="entry name" value="NUCLEAR INTRON MATURASE 1, MITOCHONDRIAL"/>
    <property type="match status" value="1"/>
</dbReference>
<accession>A0A2N9FM73</accession>
<name>A0A2N9FM73_FAGSY</name>
<gene>
    <name evidence="1" type="ORF">FSB_LOCUS19769</name>
</gene>
<dbReference type="EMBL" id="OIVN01001261">
    <property type="protein sequence ID" value="SPC91887.1"/>
    <property type="molecule type" value="Genomic_DNA"/>
</dbReference>
<proteinExistence type="predicted"/>
<organism evidence="1">
    <name type="scientific">Fagus sylvatica</name>
    <name type="common">Beechnut</name>
    <dbReference type="NCBI Taxonomy" id="28930"/>
    <lineage>
        <taxon>Eukaryota</taxon>
        <taxon>Viridiplantae</taxon>
        <taxon>Streptophyta</taxon>
        <taxon>Embryophyta</taxon>
        <taxon>Tracheophyta</taxon>
        <taxon>Spermatophyta</taxon>
        <taxon>Magnoliopsida</taxon>
        <taxon>eudicotyledons</taxon>
        <taxon>Gunneridae</taxon>
        <taxon>Pentapetalae</taxon>
        <taxon>rosids</taxon>
        <taxon>fabids</taxon>
        <taxon>Fagales</taxon>
        <taxon>Fagaceae</taxon>
        <taxon>Fagus</taxon>
    </lineage>
</organism>
<evidence type="ECO:0000313" key="1">
    <source>
        <dbReference type="EMBL" id="SPC91887.1"/>
    </source>
</evidence>
<protein>
    <recommendedName>
        <fullName evidence="2">Reverse transcriptase domain-containing protein</fullName>
    </recommendedName>
</protein>
<reference evidence="1" key="1">
    <citation type="submission" date="2018-02" db="EMBL/GenBank/DDBJ databases">
        <authorList>
            <person name="Cohen D.B."/>
            <person name="Kent A.D."/>
        </authorList>
    </citation>
    <scope>NUCLEOTIDE SEQUENCE</scope>
</reference>
<dbReference type="PANTHER" id="PTHR34047">
    <property type="entry name" value="NUCLEAR INTRON MATURASE 1, MITOCHONDRIAL-RELATED"/>
    <property type="match status" value="1"/>
</dbReference>
<evidence type="ECO:0008006" key="2">
    <source>
        <dbReference type="Google" id="ProtNLM"/>
    </source>
</evidence>
<sequence length="219" mass="24971">MTPRTTIKHLHCNHSLLKPLTSSRSFSYVLTHPPPPQLPHPPPNSNVQNQDPYSLLKEDPIQICSALWVKSFSSPPNTSFSNLTGFISKLDLWVLAYQRSCAHVTGTFPPRNAIHSHVLSDLLSLRNAVVRGQFAWNNKTHQLIRSPNEPPHTRLISKRKLQAFLDSDETCFQDRLVQEVLVMVLEPVFEARFSPKSHAFRPGRSAHTVIQTIRRKKTY</sequence>
<dbReference type="AlphaFoldDB" id="A0A2N9FM73"/>
<dbReference type="InterPro" id="IPR051083">
    <property type="entry name" value="GrpII_Intron_Splice-Mob/Def"/>
</dbReference>